<dbReference type="RefSeq" id="WP_129999304.1">
    <property type="nucleotide sequence ID" value="NZ_SEUB01000007.1"/>
</dbReference>
<evidence type="ECO:0000313" key="1">
    <source>
        <dbReference type="EMBL" id="RYM39603.1"/>
    </source>
</evidence>
<name>A0A4Q4KZA6_9PSED</name>
<gene>
    <name evidence="1" type="ORF">EVS84_18805</name>
</gene>
<protein>
    <submittedName>
        <fullName evidence="1">Uncharacterized protein</fullName>
    </submittedName>
</protein>
<evidence type="ECO:0000313" key="2">
    <source>
        <dbReference type="Proteomes" id="UP000291107"/>
    </source>
</evidence>
<dbReference type="Proteomes" id="UP000291107">
    <property type="component" value="Unassembled WGS sequence"/>
</dbReference>
<accession>A0A4Q4KZA6</accession>
<sequence>MATGLSDAELDYVLGMIEKAPNTELNVMCDHLQIDSRDLLNQLAISVARLFITGGRDFHYCDEVMNIVISDIVDLSLYADMPEPAFSIYQAFDAGEYWHSGDDREAFPWERWTRPELERILREVSG</sequence>
<reference evidence="1 2" key="1">
    <citation type="submission" date="2019-02" db="EMBL/GenBank/DDBJ databases">
        <title>Genome of Pseudomonas korensis isolated from heavy metal contaminated environment.</title>
        <authorList>
            <person name="Ayangbenro A.S."/>
            <person name="Babalola O."/>
        </authorList>
    </citation>
    <scope>NUCLEOTIDE SEQUENCE [LARGE SCALE GENOMIC DNA]</scope>
    <source>
        <strain evidence="1 2">AB36</strain>
    </source>
</reference>
<dbReference type="AlphaFoldDB" id="A0A4Q4KZA6"/>
<comment type="caution">
    <text evidence="1">The sequence shown here is derived from an EMBL/GenBank/DDBJ whole genome shotgun (WGS) entry which is preliminary data.</text>
</comment>
<organism evidence="1 2">
    <name type="scientific">Pseudomonas koreensis</name>
    <dbReference type="NCBI Taxonomy" id="198620"/>
    <lineage>
        <taxon>Bacteria</taxon>
        <taxon>Pseudomonadati</taxon>
        <taxon>Pseudomonadota</taxon>
        <taxon>Gammaproteobacteria</taxon>
        <taxon>Pseudomonadales</taxon>
        <taxon>Pseudomonadaceae</taxon>
        <taxon>Pseudomonas</taxon>
    </lineage>
</organism>
<proteinExistence type="predicted"/>
<dbReference type="EMBL" id="SEUB01000007">
    <property type="protein sequence ID" value="RYM39603.1"/>
    <property type="molecule type" value="Genomic_DNA"/>
</dbReference>